<dbReference type="Pfam" id="PF17765">
    <property type="entry name" value="MLTR_LBD"/>
    <property type="match status" value="1"/>
</dbReference>
<proteinExistence type="predicted"/>
<accession>A0ABT0YCF1</accession>
<comment type="caution">
    <text evidence="2">The sequence shown here is derived from an EMBL/GenBank/DDBJ whole genome shotgun (WGS) entry which is preliminary data.</text>
</comment>
<dbReference type="Proteomes" id="UP001523216">
    <property type="component" value="Unassembled WGS sequence"/>
</dbReference>
<evidence type="ECO:0000313" key="2">
    <source>
        <dbReference type="EMBL" id="MCM4083722.1"/>
    </source>
</evidence>
<dbReference type="PANTHER" id="PTHR35010">
    <property type="entry name" value="BLL4672 PROTEIN-RELATED"/>
    <property type="match status" value="1"/>
</dbReference>
<dbReference type="Pfam" id="PF13560">
    <property type="entry name" value="HTH_31"/>
    <property type="match status" value="1"/>
</dbReference>
<protein>
    <submittedName>
        <fullName evidence="2">Helix-turn-helix transcriptional regulator</fullName>
    </submittedName>
</protein>
<dbReference type="RefSeq" id="WP_251803450.1">
    <property type="nucleotide sequence ID" value="NZ_JAMQOL010000065.1"/>
</dbReference>
<dbReference type="SMART" id="SM00530">
    <property type="entry name" value="HTH_XRE"/>
    <property type="match status" value="1"/>
</dbReference>
<dbReference type="Gene3D" id="3.30.450.180">
    <property type="match status" value="1"/>
</dbReference>
<dbReference type="PROSITE" id="PS50943">
    <property type="entry name" value="HTH_CROC1"/>
    <property type="match status" value="1"/>
</dbReference>
<dbReference type="SUPFAM" id="SSF47413">
    <property type="entry name" value="lambda repressor-like DNA-binding domains"/>
    <property type="match status" value="1"/>
</dbReference>
<evidence type="ECO:0000259" key="1">
    <source>
        <dbReference type="PROSITE" id="PS50943"/>
    </source>
</evidence>
<name>A0ABT0YCF1_9ACTN</name>
<evidence type="ECO:0000313" key="3">
    <source>
        <dbReference type="Proteomes" id="UP001523216"/>
    </source>
</evidence>
<feature type="domain" description="HTH cro/C1-type" evidence="1">
    <location>
        <begin position="34"/>
        <end position="81"/>
    </location>
</feature>
<dbReference type="InterPro" id="IPR001387">
    <property type="entry name" value="Cro/C1-type_HTH"/>
</dbReference>
<keyword evidence="3" id="KW-1185">Reference proteome</keyword>
<dbReference type="Gene3D" id="1.10.260.40">
    <property type="entry name" value="lambda repressor-like DNA-binding domains"/>
    <property type="match status" value="1"/>
</dbReference>
<dbReference type="InterPro" id="IPR010982">
    <property type="entry name" value="Lambda_DNA-bd_dom_sf"/>
</dbReference>
<sequence length="277" mass="29493">MGDNELGTFLRMRRGEVTPAEVGLPPGTRRRTPGLRRAEVAMLAGVSVEYLIRLEQGRDRHPSAQVLAALAGPLRLTAAERAHLYRLTKNSGASCVGLAQEPVRTVRPGLQAVLDNLEPAAAMVVNQVGDVLAWTTGFRRLAGPIGLLDGEAPNLNRYVFADPRSRAAYPDWAHVADQQVAALKDGPPRPDFAGELTALAGTEFTERAERVPGLPRAHGVLRLEHPEAGSLRMTYEILAVPGDTGLRLVIQLPADEATAGALRAIAPLRLVASGPGG</sequence>
<gene>
    <name evidence="2" type="ORF">LXN57_39855</name>
</gene>
<organism evidence="2 3">
    <name type="scientific">Paractinoplanes hotanensis</name>
    <dbReference type="NCBI Taxonomy" id="2906497"/>
    <lineage>
        <taxon>Bacteria</taxon>
        <taxon>Bacillati</taxon>
        <taxon>Actinomycetota</taxon>
        <taxon>Actinomycetes</taxon>
        <taxon>Micromonosporales</taxon>
        <taxon>Micromonosporaceae</taxon>
        <taxon>Paractinoplanes</taxon>
    </lineage>
</organism>
<reference evidence="2 3" key="1">
    <citation type="submission" date="2022-06" db="EMBL/GenBank/DDBJ databases">
        <title>Actinoplanes abujensis sp. nov., isolated from Nigerian arid soil.</title>
        <authorList>
            <person name="Ding P."/>
        </authorList>
    </citation>
    <scope>NUCLEOTIDE SEQUENCE [LARGE SCALE GENOMIC DNA]</scope>
    <source>
        <strain evidence="3">TRM88002</strain>
    </source>
</reference>
<dbReference type="InterPro" id="IPR041413">
    <property type="entry name" value="MLTR_LBD"/>
</dbReference>
<dbReference type="CDD" id="cd00093">
    <property type="entry name" value="HTH_XRE"/>
    <property type="match status" value="1"/>
</dbReference>
<dbReference type="EMBL" id="JAMQOL010000065">
    <property type="protein sequence ID" value="MCM4083722.1"/>
    <property type="molecule type" value="Genomic_DNA"/>
</dbReference>